<dbReference type="SUPFAM" id="SSF52151">
    <property type="entry name" value="FabD/lysophospholipase-like"/>
    <property type="match status" value="1"/>
</dbReference>
<dbReference type="GO" id="GO:0019369">
    <property type="term" value="P:arachidonate metabolic process"/>
    <property type="evidence" value="ECO:0007669"/>
    <property type="project" value="TreeGrafter"/>
</dbReference>
<keyword evidence="8" id="KW-1185">Reference proteome</keyword>
<feature type="short sequence motif" description="GXSXG" evidence="4">
    <location>
        <begin position="64"/>
        <end position="68"/>
    </location>
</feature>
<evidence type="ECO:0000256" key="4">
    <source>
        <dbReference type="PROSITE-ProRule" id="PRU01161"/>
    </source>
</evidence>
<dbReference type="STRING" id="1336337.A0A3N4IZN1"/>
<feature type="region of interest" description="Disordered" evidence="5">
    <location>
        <begin position="186"/>
        <end position="213"/>
    </location>
</feature>
<feature type="short sequence motif" description="DGA/G" evidence="4">
    <location>
        <begin position="272"/>
        <end position="274"/>
    </location>
</feature>
<dbReference type="PROSITE" id="PS51635">
    <property type="entry name" value="PNPLA"/>
    <property type="match status" value="1"/>
</dbReference>
<organism evidence="7 8">
    <name type="scientific">Choiromyces venosus 120613-1</name>
    <dbReference type="NCBI Taxonomy" id="1336337"/>
    <lineage>
        <taxon>Eukaryota</taxon>
        <taxon>Fungi</taxon>
        <taxon>Dikarya</taxon>
        <taxon>Ascomycota</taxon>
        <taxon>Pezizomycotina</taxon>
        <taxon>Pezizomycetes</taxon>
        <taxon>Pezizales</taxon>
        <taxon>Tuberaceae</taxon>
        <taxon>Choiromyces</taxon>
    </lineage>
</organism>
<evidence type="ECO:0000256" key="2">
    <source>
        <dbReference type="ARBA" id="ARBA00022963"/>
    </source>
</evidence>
<gene>
    <name evidence="7" type="ORF">L873DRAFT_299122</name>
</gene>
<evidence type="ECO:0000256" key="3">
    <source>
        <dbReference type="ARBA" id="ARBA00023098"/>
    </source>
</evidence>
<dbReference type="InterPro" id="IPR002641">
    <property type="entry name" value="PNPLA_dom"/>
</dbReference>
<dbReference type="PANTHER" id="PTHR24185:SF1">
    <property type="entry name" value="CALCIUM-INDEPENDENT PHOSPHOLIPASE A2-GAMMA"/>
    <property type="match status" value="1"/>
</dbReference>
<dbReference type="GO" id="GO:0016042">
    <property type="term" value="P:lipid catabolic process"/>
    <property type="evidence" value="ECO:0007669"/>
    <property type="project" value="UniProtKB-UniRule"/>
</dbReference>
<feature type="compositionally biased region" description="Polar residues" evidence="5">
    <location>
        <begin position="186"/>
        <end position="210"/>
    </location>
</feature>
<feature type="active site" description="Proton acceptor" evidence="4">
    <location>
        <position position="272"/>
    </location>
</feature>
<dbReference type="AlphaFoldDB" id="A0A3N4IZN1"/>
<dbReference type="Pfam" id="PF01734">
    <property type="entry name" value="Patatin"/>
    <property type="match status" value="1"/>
</dbReference>
<sequence>MAESNLLPLRILSLDGGGVRGLSSLMILQDIMNTISQQEKASNVRPKSDDTPLKPCEYFDIIGGTSTGGIIAILLARLRLDVPTCIVIYTRLAEEIFRKDRSLKIFGTPLPFAGARFSGTVLEKAIKRVLVENGFDPEEKMFDETLSLREKEIRRRVDTAQLAKLEVTHSGGVQDVIEKKTWRTSTNSNLTLTPKQNSTPDPNTPSTQTPEPGCHGIVVAVYKHAVGVPKLFHTNDRTDRETKIWQALRATSAAPTFFDEIIFGTPKITYIDGGLGYNSPCAEIDFEAKTCWPGREIGVIVSIGTGLQTIPAIRRGPRWLPFGLQHELTVAGALVAMATSTKRVDNEVGRMYRDSRTEYYRWDVDSGLGEISLEQWMKEDEMGSVTRRYLDDPDQVIRRQKLARTIVGISAERKVVECSAGRFTIAPMPMGERAASWSLENMFPPNVPGDSHVKPIPVLVDLDHDGTRAESQILTCNRALASSVDLRTLISGVPSGRYKLRYILRSSISTSSSPPPLHPPDNLILSAGKPYDRKTFTNCFVDRFISPDLVPVLLYPDAVRVRVTAQQWAIKSEQSSNNTGWFEVSGDTEVEVGTGGWVGVVISCLGRDGGGDDDGQICGGWGFGGVRLVPI</sequence>
<keyword evidence="3 4" id="KW-0443">Lipid metabolism</keyword>
<dbReference type="Gene3D" id="3.40.1090.10">
    <property type="entry name" value="Cytosolic phospholipase A2 catalytic domain"/>
    <property type="match status" value="1"/>
</dbReference>
<dbReference type="InterPro" id="IPR016035">
    <property type="entry name" value="Acyl_Trfase/lysoPLipase"/>
</dbReference>
<dbReference type="PANTHER" id="PTHR24185">
    <property type="entry name" value="CALCIUM-INDEPENDENT PHOSPHOLIPASE A2-GAMMA"/>
    <property type="match status" value="1"/>
</dbReference>
<name>A0A3N4IZN1_9PEZI</name>
<reference evidence="7 8" key="1">
    <citation type="journal article" date="2018" name="Nat. Ecol. Evol.">
        <title>Pezizomycetes genomes reveal the molecular basis of ectomycorrhizal truffle lifestyle.</title>
        <authorList>
            <person name="Murat C."/>
            <person name="Payen T."/>
            <person name="Noel B."/>
            <person name="Kuo A."/>
            <person name="Morin E."/>
            <person name="Chen J."/>
            <person name="Kohler A."/>
            <person name="Krizsan K."/>
            <person name="Balestrini R."/>
            <person name="Da Silva C."/>
            <person name="Montanini B."/>
            <person name="Hainaut M."/>
            <person name="Levati E."/>
            <person name="Barry K.W."/>
            <person name="Belfiori B."/>
            <person name="Cichocki N."/>
            <person name="Clum A."/>
            <person name="Dockter R.B."/>
            <person name="Fauchery L."/>
            <person name="Guy J."/>
            <person name="Iotti M."/>
            <person name="Le Tacon F."/>
            <person name="Lindquist E.A."/>
            <person name="Lipzen A."/>
            <person name="Malagnac F."/>
            <person name="Mello A."/>
            <person name="Molinier V."/>
            <person name="Miyauchi S."/>
            <person name="Poulain J."/>
            <person name="Riccioni C."/>
            <person name="Rubini A."/>
            <person name="Sitrit Y."/>
            <person name="Splivallo R."/>
            <person name="Traeger S."/>
            <person name="Wang M."/>
            <person name="Zifcakova L."/>
            <person name="Wipf D."/>
            <person name="Zambonelli A."/>
            <person name="Paolocci F."/>
            <person name="Nowrousian M."/>
            <person name="Ottonello S."/>
            <person name="Baldrian P."/>
            <person name="Spatafora J.W."/>
            <person name="Henrissat B."/>
            <person name="Nagy L.G."/>
            <person name="Aury J.M."/>
            <person name="Wincker P."/>
            <person name="Grigoriev I.V."/>
            <person name="Bonfante P."/>
            <person name="Martin F.M."/>
        </authorList>
    </citation>
    <scope>NUCLEOTIDE SEQUENCE [LARGE SCALE GENOMIC DNA]</scope>
    <source>
        <strain evidence="7 8">120613-1</strain>
    </source>
</reference>
<accession>A0A3N4IZN1</accession>
<evidence type="ECO:0000259" key="6">
    <source>
        <dbReference type="PROSITE" id="PS51635"/>
    </source>
</evidence>
<dbReference type="GO" id="GO:0047499">
    <property type="term" value="F:calcium-independent phospholipase A2 activity"/>
    <property type="evidence" value="ECO:0007669"/>
    <property type="project" value="TreeGrafter"/>
</dbReference>
<evidence type="ECO:0000313" key="8">
    <source>
        <dbReference type="Proteomes" id="UP000276215"/>
    </source>
</evidence>
<protein>
    <submittedName>
        <fullName evidence="7">FabD/lysophospholipase-like protein</fullName>
    </submittedName>
</protein>
<keyword evidence="2 4" id="KW-0442">Lipid degradation</keyword>
<feature type="domain" description="PNPLA" evidence="6">
    <location>
        <begin position="12"/>
        <end position="285"/>
    </location>
</feature>
<proteinExistence type="predicted"/>
<feature type="short sequence motif" description="GXGXXG" evidence="4">
    <location>
        <begin position="16"/>
        <end position="21"/>
    </location>
</feature>
<dbReference type="GO" id="GO:0046486">
    <property type="term" value="P:glycerolipid metabolic process"/>
    <property type="evidence" value="ECO:0007669"/>
    <property type="project" value="UniProtKB-ARBA"/>
</dbReference>
<keyword evidence="1 4" id="KW-0378">Hydrolase</keyword>
<evidence type="ECO:0000313" key="7">
    <source>
        <dbReference type="EMBL" id="RPA91613.1"/>
    </source>
</evidence>
<dbReference type="OrthoDB" id="1658288at2759"/>
<dbReference type="GO" id="GO:0016020">
    <property type="term" value="C:membrane"/>
    <property type="evidence" value="ECO:0007669"/>
    <property type="project" value="TreeGrafter"/>
</dbReference>
<feature type="active site" description="Nucleophile" evidence="4">
    <location>
        <position position="66"/>
    </location>
</feature>
<dbReference type="CDD" id="cd07216">
    <property type="entry name" value="Pat17_PNPLA8_PNPLA9_like3"/>
    <property type="match status" value="1"/>
</dbReference>
<evidence type="ECO:0000256" key="1">
    <source>
        <dbReference type="ARBA" id="ARBA00022801"/>
    </source>
</evidence>
<dbReference type="Proteomes" id="UP000276215">
    <property type="component" value="Unassembled WGS sequence"/>
</dbReference>
<dbReference type="EMBL" id="ML120492">
    <property type="protein sequence ID" value="RPA91613.1"/>
    <property type="molecule type" value="Genomic_DNA"/>
</dbReference>
<evidence type="ECO:0000256" key="5">
    <source>
        <dbReference type="SAM" id="MobiDB-lite"/>
    </source>
</evidence>